<dbReference type="OrthoDB" id="5545019at2759"/>
<reference evidence="4" key="2">
    <citation type="submission" date="2015-01" db="EMBL/GenBank/DDBJ databases">
        <title>Evolutionary Origins and Diversification of the Mycorrhizal Mutualists.</title>
        <authorList>
            <consortium name="DOE Joint Genome Institute"/>
            <consortium name="Mycorrhizal Genomics Consortium"/>
            <person name="Kohler A."/>
            <person name="Kuo A."/>
            <person name="Nagy L.G."/>
            <person name="Floudas D."/>
            <person name="Copeland A."/>
            <person name="Barry K.W."/>
            <person name="Cichocki N."/>
            <person name="Veneault-Fourrey C."/>
            <person name="LaButti K."/>
            <person name="Lindquist E.A."/>
            <person name="Lipzen A."/>
            <person name="Lundell T."/>
            <person name="Morin E."/>
            <person name="Murat C."/>
            <person name="Riley R."/>
            <person name="Ohm R."/>
            <person name="Sun H."/>
            <person name="Tunlid A."/>
            <person name="Henrissat B."/>
            <person name="Grigoriev I.V."/>
            <person name="Hibbett D.S."/>
            <person name="Martin F."/>
        </authorList>
    </citation>
    <scope>NUCLEOTIDE SEQUENCE [LARGE SCALE GENOMIC DNA]</scope>
    <source>
        <strain evidence="4">Foug A</strain>
    </source>
</reference>
<dbReference type="Pfam" id="PF00106">
    <property type="entry name" value="adh_short"/>
    <property type="match status" value="1"/>
</dbReference>
<evidence type="ECO:0000313" key="3">
    <source>
        <dbReference type="EMBL" id="KIM60278.1"/>
    </source>
</evidence>
<keyword evidence="1" id="KW-0521">NADP</keyword>
<dbReference type="PANTHER" id="PTHR43086">
    <property type="entry name" value="VERY-LONG-CHAIN 3-OXOOACYL-COA REDUCTASE"/>
    <property type="match status" value="1"/>
</dbReference>
<dbReference type="AlphaFoldDB" id="A0A0C2ZEX1"/>
<dbReference type="HOGENOM" id="CLU_980586_0_0_1"/>
<dbReference type="InterPro" id="IPR002347">
    <property type="entry name" value="SDR_fam"/>
</dbReference>
<keyword evidence="4" id="KW-1185">Reference proteome</keyword>
<dbReference type="InParanoid" id="A0A0C2ZEX1"/>
<dbReference type="PANTHER" id="PTHR43086:SF2">
    <property type="entry name" value="HYDROXYSTEROID DEHYDROGENASE-LIKE PROTEIN 1"/>
    <property type="match status" value="1"/>
</dbReference>
<reference evidence="3 4" key="1">
    <citation type="submission" date="2014-04" db="EMBL/GenBank/DDBJ databases">
        <authorList>
            <consortium name="DOE Joint Genome Institute"/>
            <person name="Kuo A."/>
            <person name="Kohler A."/>
            <person name="Nagy L.G."/>
            <person name="Floudas D."/>
            <person name="Copeland A."/>
            <person name="Barry K.W."/>
            <person name="Cichocki N."/>
            <person name="Veneault-Fourrey C."/>
            <person name="LaButti K."/>
            <person name="Lindquist E.A."/>
            <person name="Lipzen A."/>
            <person name="Lundell T."/>
            <person name="Morin E."/>
            <person name="Murat C."/>
            <person name="Sun H."/>
            <person name="Tunlid A."/>
            <person name="Henrissat B."/>
            <person name="Grigoriev I.V."/>
            <person name="Hibbett D.S."/>
            <person name="Martin F."/>
            <person name="Nordberg H.P."/>
            <person name="Cantor M.N."/>
            <person name="Hua S.X."/>
        </authorList>
    </citation>
    <scope>NUCLEOTIDE SEQUENCE [LARGE SCALE GENOMIC DNA]</scope>
    <source>
        <strain evidence="3 4">Foug A</strain>
    </source>
</reference>
<sequence>MIVILHSKWHTFARTFLLFLGIFVIPRFLFRTSLAFAETLALPGKSLKKFGSGMGSWAGPSFVLAPRVASPFPSVVTGASDGIGKEFASAGFNILLVAQNQDMLSDVADEIAKRTERRVESKIYLIDFLKNDPETLDDLKTLLESLDIGVLGMCSGPNLSLENIDIINIDAMLSIAHAVLPGMIQSRRGLILVVGSFAGLIPTPLLATYSGSRAFVSTFTSALAEEVKRHNIVVTKMSSIRKSSFMIPIPAAYVRATLSKIGLACGTAMMNSPNTLTP</sequence>
<evidence type="ECO:0000256" key="2">
    <source>
        <dbReference type="ARBA" id="ARBA00023002"/>
    </source>
</evidence>
<organism evidence="3 4">
    <name type="scientific">Scleroderma citrinum Foug A</name>
    <dbReference type="NCBI Taxonomy" id="1036808"/>
    <lineage>
        <taxon>Eukaryota</taxon>
        <taxon>Fungi</taxon>
        <taxon>Dikarya</taxon>
        <taxon>Basidiomycota</taxon>
        <taxon>Agaricomycotina</taxon>
        <taxon>Agaricomycetes</taxon>
        <taxon>Agaricomycetidae</taxon>
        <taxon>Boletales</taxon>
        <taxon>Sclerodermatineae</taxon>
        <taxon>Sclerodermataceae</taxon>
        <taxon>Scleroderma</taxon>
    </lineage>
</organism>
<dbReference type="InterPro" id="IPR036291">
    <property type="entry name" value="NAD(P)-bd_dom_sf"/>
</dbReference>
<proteinExistence type="predicted"/>
<dbReference type="GO" id="GO:0030497">
    <property type="term" value="P:fatty acid elongation"/>
    <property type="evidence" value="ECO:0007669"/>
    <property type="project" value="TreeGrafter"/>
</dbReference>
<evidence type="ECO:0000256" key="1">
    <source>
        <dbReference type="ARBA" id="ARBA00022857"/>
    </source>
</evidence>
<keyword evidence="2" id="KW-0560">Oxidoreductase</keyword>
<accession>A0A0C2ZEX1</accession>
<evidence type="ECO:0008006" key="5">
    <source>
        <dbReference type="Google" id="ProtNLM"/>
    </source>
</evidence>
<dbReference type="PIRSF" id="PIRSF000126">
    <property type="entry name" value="11-beta-HSD1"/>
    <property type="match status" value="1"/>
</dbReference>
<evidence type="ECO:0000313" key="4">
    <source>
        <dbReference type="Proteomes" id="UP000053989"/>
    </source>
</evidence>
<dbReference type="SUPFAM" id="SSF51735">
    <property type="entry name" value="NAD(P)-binding Rossmann-fold domains"/>
    <property type="match status" value="1"/>
</dbReference>
<dbReference type="FunCoup" id="A0A0C2ZEX1">
    <property type="interactions" value="471"/>
</dbReference>
<dbReference type="GO" id="GO:0005783">
    <property type="term" value="C:endoplasmic reticulum"/>
    <property type="evidence" value="ECO:0007669"/>
    <property type="project" value="TreeGrafter"/>
</dbReference>
<dbReference type="CDD" id="cd05356">
    <property type="entry name" value="17beta-HSD1_like_SDR_c"/>
    <property type="match status" value="1"/>
</dbReference>
<dbReference type="STRING" id="1036808.A0A0C2ZEX1"/>
<gene>
    <name evidence="3" type="ORF">SCLCIDRAFT_16376</name>
</gene>
<dbReference type="Proteomes" id="UP000053989">
    <property type="component" value="Unassembled WGS sequence"/>
</dbReference>
<dbReference type="Gene3D" id="3.40.50.720">
    <property type="entry name" value="NAD(P)-binding Rossmann-like Domain"/>
    <property type="match status" value="1"/>
</dbReference>
<dbReference type="EMBL" id="KN822064">
    <property type="protein sequence ID" value="KIM60278.1"/>
    <property type="molecule type" value="Genomic_DNA"/>
</dbReference>
<dbReference type="PRINTS" id="PR00081">
    <property type="entry name" value="GDHRDH"/>
</dbReference>
<name>A0A0C2ZEX1_9AGAM</name>
<dbReference type="GO" id="GO:0016491">
    <property type="term" value="F:oxidoreductase activity"/>
    <property type="evidence" value="ECO:0007669"/>
    <property type="project" value="UniProtKB-KW"/>
</dbReference>
<protein>
    <recommendedName>
        <fullName evidence="5">3-ketoacyl-CoA reductase</fullName>
    </recommendedName>
</protein>